<dbReference type="AlphaFoldDB" id="A0AAD4ZFC8"/>
<organism evidence="1 2">
    <name type="scientific">Prunus dulcis</name>
    <name type="common">Almond</name>
    <name type="synonym">Amygdalus dulcis</name>
    <dbReference type="NCBI Taxonomy" id="3755"/>
    <lineage>
        <taxon>Eukaryota</taxon>
        <taxon>Viridiplantae</taxon>
        <taxon>Streptophyta</taxon>
        <taxon>Embryophyta</taxon>
        <taxon>Tracheophyta</taxon>
        <taxon>Spermatophyta</taxon>
        <taxon>Magnoliopsida</taxon>
        <taxon>eudicotyledons</taxon>
        <taxon>Gunneridae</taxon>
        <taxon>Pentapetalae</taxon>
        <taxon>rosids</taxon>
        <taxon>fabids</taxon>
        <taxon>Rosales</taxon>
        <taxon>Rosaceae</taxon>
        <taxon>Amygdaloideae</taxon>
        <taxon>Amygdaleae</taxon>
        <taxon>Prunus</taxon>
    </lineage>
</organism>
<dbReference type="Proteomes" id="UP001054821">
    <property type="component" value="Chromosome 2"/>
</dbReference>
<name>A0AAD4ZFC8_PRUDU</name>
<evidence type="ECO:0000313" key="1">
    <source>
        <dbReference type="EMBL" id="KAI5343809.1"/>
    </source>
</evidence>
<comment type="caution">
    <text evidence="1">The sequence shown here is derived from an EMBL/GenBank/DDBJ whole genome shotgun (WGS) entry which is preliminary data.</text>
</comment>
<reference evidence="1 2" key="1">
    <citation type="journal article" date="2022" name="G3 (Bethesda)">
        <title>Whole-genome sequence and methylome profiling of the almond [Prunus dulcis (Mill.) D.A. Webb] cultivar 'Nonpareil'.</title>
        <authorList>
            <person name="D'Amico-Willman K.M."/>
            <person name="Ouma W.Z."/>
            <person name="Meulia T."/>
            <person name="Sideli G.M."/>
            <person name="Gradziel T.M."/>
            <person name="Fresnedo-Ramirez J."/>
        </authorList>
    </citation>
    <scope>NUCLEOTIDE SEQUENCE [LARGE SCALE GENOMIC DNA]</scope>
    <source>
        <strain evidence="1">Clone GOH B32 T37-40</strain>
    </source>
</reference>
<sequence length="92" mass="10320">MPSLYNINAQSPTLSRATGNVNTKHVAAGRRTEYSPVTYFSLGILWALSQKRGQQRLDPSLYSGPRINKLGQLFFLHSTVINITSSLVNLWR</sequence>
<accession>A0AAD4ZFC8</accession>
<gene>
    <name evidence="1" type="ORF">L3X38_011685</name>
</gene>
<proteinExistence type="predicted"/>
<evidence type="ECO:0000313" key="2">
    <source>
        <dbReference type="Proteomes" id="UP001054821"/>
    </source>
</evidence>
<dbReference type="EMBL" id="JAJFAZ020000002">
    <property type="protein sequence ID" value="KAI5343809.1"/>
    <property type="molecule type" value="Genomic_DNA"/>
</dbReference>
<keyword evidence="2" id="KW-1185">Reference proteome</keyword>
<protein>
    <submittedName>
        <fullName evidence="1">Uncharacterized protein</fullName>
    </submittedName>
</protein>